<evidence type="ECO:0000313" key="5">
    <source>
        <dbReference type="Proteomes" id="UP000799766"/>
    </source>
</evidence>
<keyword evidence="5" id="KW-1185">Reference proteome</keyword>
<reference evidence="4" key="1">
    <citation type="journal article" date="2020" name="Stud. Mycol.">
        <title>101 Dothideomycetes genomes: a test case for predicting lifestyles and emergence of pathogens.</title>
        <authorList>
            <person name="Haridas S."/>
            <person name="Albert R."/>
            <person name="Binder M."/>
            <person name="Bloem J."/>
            <person name="Labutti K."/>
            <person name="Salamov A."/>
            <person name="Andreopoulos B."/>
            <person name="Baker S."/>
            <person name="Barry K."/>
            <person name="Bills G."/>
            <person name="Bluhm B."/>
            <person name="Cannon C."/>
            <person name="Castanera R."/>
            <person name="Culley D."/>
            <person name="Daum C."/>
            <person name="Ezra D."/>
            <person name="Gonzalez J."/>
            <person name="Henrissat B."/>
            <person name="Kuo A."/>
            <person name="Liang C."/>
            <person name="Lipzen A."/>
            <person name="Lutzoni F."/>
            <person name="Magnuson J."/>
            <person name="Mondo S."/>
            <person name="Nolan M."/>
            <person name="Ohm R."/>
            <person name="Pangilinan J."/>
            <person name="Park H.-J."/>
            <person name="Ramirez L."/>
            <person name="Alfaro M."/>
            <person name="Sun H."/>
            <person name="Tritt A."/>
            <person name="Yoshinaga Y."/>
            <person name="Zwiers L.-H."/>
            <person name="Turgeon B."/>
            <person name="Goodwin S."/>
            <person name="Spatafora J."/>
            <person name="Crous P."/>
            <person name="Grigoriev I."/>
        </authorList>
    </citation>
    <scope>NUCLEOTIDE SEQUENCE</scope>
    <source>
        <strain evidence="4">ATCC 16933</strain>
    </source>
</reference>
<sequence length="308" mass="34011">MASDKSALRSRKSAPPSTSDSTSDSTSKTPPSRADADDDSRNKLGVLDVLRLLGGAALLSCALSWYISNGESLLWGWRPWFVRGQALRSWWRGPVILTDEQLLAYDGSDPAKPIYVGLNGTIYDVSTNPHTYGPGGSYHFFAGRDAARAFITGCFREDLTPDLRGAEEVFVPLDPDSEPDPAASGDPRDSDEAEVETEDGRLVRKGGKAGPVKAELRERAEREWEEARSKVHDAIEGWAKTYRGETGKEYFEVGWIKREKGWLERLEPRGLCEGAKNMRPKRKKEGEKRAKEGNVKGRVRVGEKKGGG</sequence>
<dbReference type="AlphaFoldDB" id="A0A6A6PDC4"/>
<gene>
    <name evidence="4" type="ORF">BDY21DRAFT_277101</name>
</gene>
<feature type="region of interest" description="Disordered" evidence="2">
    <location>
        <begin position="274"/>
        <end position="308"/>
    </location>
</feature>
<protein>
    <recommendedName>
        <fullName evidence="3">Cytochrome b5 heme-binding domain-containing protein</fullName>
    </recommendedName>
</protein>
<evidence type="ECO:0000256" key="1">
    <source>
        <dbReference type="ARBA" id="ARBA00038357"/>
    </source>
</evidence>
<feature type="compositionally biased region" description="Basic and acidic residues" evidence="2">
    <location>
        <begin position="284"/>
        <end position="308"/>
    </location>
</feature>
<dbReference type="PANTHER" id="PTHR10281:SF76">
    <property type="entry name" value="CALCUTTA CUP-RELATED"/>
    <property type="match status" value="1"/>
</dbReference>
<dbReference type="SMART" id="SM01117">
    <property type="entry name" value="Cyt-b5"/>
    <property type="match status" value="1"/>
</dbReference>
<feature type="region of interest" description="Disordered" evidence="2">
    <location>
        <begin position="171"/>
        <end position="212"/>
    </location>
</feature>
<accession>A0A6A6PDC4</accession>
<comment type="similarity">
    <text evidence="1">Belongs to the cytochrome b5 family. MAPR subfamily.</text>
</comment>
<dbReference type="InterPro" id="IPR050577">
    <property type="entry name" value="MAPR/NEUFC/NENF-like"/>
</dbReference>
<dbReference type="InterPro" id="IPR001199">
    <property type="entry name" value="Cyt_B5-like_heme/steroid-bd"/>
</dbReference>
<evidence type="ECO:0000259" key="3">
    <source>
        <dbReference type="SMART" id="SM01117"/>
    </source>
</evidence>
<name>A0A6A6PDC4_9PEZI</name>
<evidence type="ECO:0000313" key="4">
    <source>
        <dbReference type="EMBL" id="KAF2461802.1"/>
    </source>
</evidence>
<feature type="region of interest" description="Disordered" evidence="2">
    <location>
        <begin position="1"/>
        <end position="40"/>
    </location>
</feature>
<dbReference type="SUPFAM" id="SSF55856">
    <property type="entry name" value="Cytochrome b5-like heme/steroid binding domain"/>
    <property type="match status" value="1"/>
</dbReference>
<dbReference type="OrthoDB" id="10257697at2759"/>
<feature type="domain" description="Cytochrome b5 heme-binding" evidence="3">
    <location>
        <begin position="97"/>
        <end position="180"/>
    </location>
</feature>
<dbReference type="Pfam" id="PF00173">
    <property type="entry name" value="Cyt-b5"/>
    <property type="match status" value="1"/>
</dbReference>
<dbReference type="GO" id="GO:0012505">
    <property type="term" value="C:endomembrane system"/>
    <property type="evidence" value="ECO:0007669"/>
    <property type="project" value="TreeGrafter"/>
</dbReference>
<feature type="compositionally biased region" description="Low complexity" evidence="2">
    <location>
        <begin position="13"/>
        <end position="32"/>
    </location>
</feature>
<dbReference type="GO" id="GO:0016020">
    <property type="term" value="C:membrane"/>
    <property type="evidence" value="ECO:0007669"/>
    <property type="project" value="TreeGrafter"/>
</dbReference>
<organism evidence="4 5">
    <name type="scientific">Lineolata rhizophorae</name>
    <dbReference type="NCBI Taxonomy" id="578093"/>
    <lineage>
        <taxon>Eukaryota</taxon>
        <taxon>Fungi</taxon>
        <taxon>Dikarya</taxon>
        <taxon>Ascomycota</taxon>
        <taxon>Pezizomycotina</taxon>
        <taxon>Dothideomycetes</taxon>
        <taxon>Dothideomycetes incertae sedis</taxon>
        <taxon>Lineolatales</taxon>
        <taxon>Lineolataceae</taxon>
        <taxon>Lineolata</taxon>
    </lineage>
</organism>
<dbReference type="FunFam" id="3.10.120.10:FF:000018">
    <property type="entry name" value="Heme/steroid binding domain protein, putative"/>
    <property type="match status" value="1"/>
</dbReference>
<dbReference type="EMBL" id="MU001670">
    <property type="protein sequence ID" value="KAF2461802.1"/>
    <property type="molecule type" value="Genomic_DNA"/>
</dbReference>
<dbReference type="Proteomes" id="UP000799766">
    <property type="component" value="Unassembled WGS sequence"/>
</dbReference>
<evidence type="ECO:0000256" key="2">
    <source>
        <dbReference type="SAM" id="MobiDB-lite"/>
    </source>
</evidence>
<dbReference type="Gene3D" id="3.10.120.10">
    <property type="entry name" value="Cytochrome b5-like heme/steroid binding domain"/>
    <property type="match status" value="1"/>
</dbReference>
<proteinExistence type="inferred from homology"/>
<dbReference type="PANTHER" id="PTHR10281">
    <property type="entry name" value="MEMBRANE-ASSOCIATED PROGESTERONE RECEPTOR COMPONENT-RELATED"/>
    <property type="match status" value="1"/>
</dbReference>
<dbReference type="InterPro" id="IPR036400">
    <property type="entry name" value="Cyt_B5-like_heme/steroid_sf"/>
</dbReference>